<sequence length="272" mass="30938">MWKILAFGTGPICSVSHLKVLLTLVALSNFLNLQLEKSEPLPKRDSADETMSTRKQSIWGMSGIPNPRLAVGHIELLDKFEETIWNVKYPDRPLTDAHIATLFAQKHRDDFSLWYYTKTSVVPYTLSVVPRLVTMYRERNTPAVLKLREWLKGGGNTEATEFVGAFRRYFEGLSKQEAAATKSPELKRGEDAAAAKIPDLKRPGDGWPRTPMAKRAMLKSVKDGWTREAAEKETKAEDIEADEEMMCLQKEYCTIEMPKHADWEMVEPETCT</sequence>
<dbReference type="Proteomes" id="UP001321760">
    <property type="component" value="Unassembled WGS sequence"/>
</dbReference>
<keyword evidence="2" id="KW-0732">Signal</keyword>
<feature type="compositionally biased region" description="Basic and acidic residues" evidence="1">
    <location>
        <begin position="184"/>
        <end position="204"/>
    </location>
</feature>
<feature type="chain" id="PRO_5043564018" evidence="2">
    <location>
        <begin position="29"/>
        <end position="272"/>
    </location>
</feature>
<organism evidence="3 4">
    <name type="scientific">Podospora aff. communis PSN243</name>
    <dbReference type="NCBI Taxonomy" id="3040156"/>
    <lineage>
        <taxon>Eukaryota</taxon>
        <taxon>Fungi</taxon>
        <taxon>Dikarya</taxon>
        <taxon>Ascomycota</taxon>
        <taxon>Pezizomycotina</taxon>
        <taxon>Sordariomycetes</taxon>
        <taxon>Sordariomycetidae</taxon>
        <taxon>Sordariales</taxon>
        <taxon>Podosporaceae</taxon>
        <taxon>Podospora</taxon>
    </lineage>
</organism>
<comment type="caution">
    <text evidence="3">The sequence shown here is derived from an EMBL/GenBank/DDBJ whole genome shotgun (WGS) entry which is preliminary data.</text>
</comment>
<protein>
    <submittedName>
        <fullName evidence="3">Uncharacterized protein</fullName>
    </submittedName>
</protein>
<feature type="region of interest" description="Disordered" evidence="1">
    <location>
        <begin position="180"/>
        <end position="211"/>
    </location>
</feature>
<dbReference type="EMBL" id="MU865926">
    <property type="protein sequence ID" value="KAK4451936.1"/>
    <property type="molecule type" value="Genomic_DNA"/>
</dbReference>
<feature type="signal peptide" evidence="2">
    <location>
        <begin position="1"/>
        <end position="28"/>
    </location>
</feature>
<accession>A0AAV9GW26</accession>
<name>A0AAV9GW26_9PEZI</name>
<dbReference type="AlphaFoldDB" id="A0AAV9GW26"/>
<feature type="non-terminal residue" evidence="3">
    <location>
        <position position="1"/>
    </location>
</feature>
<evidence type="ECO:0000256" key="2">
    <source>
        <dbReference type="SAM" id="SignalP"/>
    </source>
</evidence>
<evidence type="ECO:0000256" key="1">
    <source>
        <dbReference type="SAM" id="MobiDB-lite"/>
    </source>
</evidence>
<proteinExistence type="predicted"/>
<gene>
    <name evidence="3" type="ORF">QBC34DRAFT_399965</name>
</gene>
<evidence type="ECO:0000313" key="4">
    <source>
        <dbReference type="Proteomes" id="UP001321760"/>
    </source>
</evidence>
<evidence type="ECO:0000313" key="3">
    <source>
        <dbReference type="EMBL" id="KAK4451936.1"/>
    </source>
</evidence>
<keyword evidence="4" id="KW-1185">Reference proteome</keyword>
<reference evidence="3" key="1">
    <citation type="journal article" date="2023" name="Mol. Phylogenet. Evol.">
        <title>Genome-scale phylogeny and comparative genomics of the fungal order Sordariales.</title>
        <authorList>
            <person name="Hensen N."/>
            <person name="Bonometti L."/>
            <person name="Westerberg I."/>
            <person name="Brannstrom I.O."/>
            <person name="Guillou S."/>
            <person name="Cros-Aarteil S."/>
            <person name="Calhoun S."/>
            <person name="Haridas S."/>
            <person name="Kuo A."/>
            <person name="Mondo S."/>
            <person name="Pangilinan J."/>
            <person name="Riley R."/>
            <person name="LaButti K."/>
            <person name="Andreopoulos B."/>
            <person name="Lipzen A."/>
            <person name="Chen C."/>
            <person name="Yan M."/>
            <person name="Daum C."/>
            <person name="Ng V."/>
            <person name="Clum A."/>
            <person name="Steindorff A."/>
            <person name="Ohm R.A."/>
            <person name="Martin F."/>
            <person name="Silar P."/>
            <person name="Natvig D.O."/>
            <person name="Lalanne C."/>
            <person name="Gautier V."/>
            <person name="Ament-Velasquez S.L."/>
            <person name="Kruys A."/>
            <person name="Hutchinson M.I."/>
            <person name="Powell A.J."/>
            <person name="Barry K."/>
            <person name="Miller A.N."/>
            <person name="Grigoriev I.V."/>
            <person name="Debuchy R."/>
            <person name="Gladieux P."/>
            <person name="Hiltunen Thoren M."/>
            <person name="Johannesson H."/>
        </authorList>
    </citation>
    <scope>NUCLEOTIDE SEQUENCE</scope>
    <source>
        <strain evidence="3">PSN243</strain>
    </source>
</reference>
<reference evidence="3" key="2">
    <citation type="submission" date="2023-05" db="EMBL/GenBank/DDBJ databases">
        <authorList>
            <consortium name="Lawrence Berkeley National Laboratory"/>
            <person name="Steindorff A."/>
            <person name="Hensen N."/>
            <person name="Bonometti L."/>
            <person name="Westerberg I."/>
            <person name="Brannstrom I.O."/>
            <person name="Guillou S."/>
            <person name="Cros-Aarteil S."/>
            <person name="Calhoun S."/>
            <person name="Haridas S."/>
            <person name="Kuo A."/>
            <person name="Mondo S."/>
            <person name="Pangilinan J."/>
            <person name="Riley R."/>
            <person name="Labutti K."/>
            <person name="Andreopoulos B."/>
            <person name="Lipzen A."/>
            <person name="Chen C."/>
            <person name="Yanf M."/>
            <person name="Daum C."/>
            <person name="Ng V."/>
            <person name="Clum A."/>
            <person name="Ohm R."/>
            <person name="Martin F."/>
            <person name="Silar P."/>
            <person name="Natvig D."/>
            <person name="Lalanne C."/>
            <person name="Gautier V."/>
            <person name="Ament-Velasquez S.L."/>
            <person name="Kruys A."/>
            <person name="Hutchinson M.I."/>
            <person name="Powell A.J."/>
            <person name="Barry K."/>
            <person name="Miller A.N."/>
            <person name="Grigoriev I.V."/>
            <person name="Debuchy R."/>
            <person name="Gladieux P."/>
            <person name="Thoren M.H."/>
            <person name="Johannesson H."/>
        </authorList>
    </citation>
    <scope>NUCLEOTIDE SEQUENCE</scope>
    <source>
        <strain evidence="3">PSN243</strain>
    </source>
</reference>